<sequence>MSEKSRNLMLKNAAHPSSNQQIYSNNVPLNVFRGTSLISQLEAQKYPTAFIAVSSDFDNIIVPTCPNIPMLTNVPQSSNPSTSTNDSDN</sequence>
<proteinExistence type="predicted"/>
<feature type="region of interest" description="Disordered" evidence="1">
    <location>
        <begin position="1"/>
        <end position="22"/>
    </location>
</feature>
<evidence type="ECO:0000313" key="2">
    <source>
        <dbReference type="Proteomes" id="UP000095282"/>
    </source>
</evidence>
<dbReference type="WBParaSite" id="Csp11.Scaffold630.g21039.t1">
    <property type="protein sequence ID" value="Csp11.Scaffold630.g21039.t1"/>
    <property type="gene ID" value="Csp11.Scaffold630.g21039"/>
</dbReference>
<dbReference type="Proteomes" id="UP000095282">
    <property type="component" value="Unplaced"/>
</dbReference>
<protein>
    <submittedName>
        <fullName evidence="3">Uncharacterized protein</fullName>
    </submittedName>
</protein>
<dbReference type="eggNOG" id="ENOG502TITD">
    <property type="taxonomic scope" value="Eukaryota"/>
</dbReference>
<keyword evidence="2" id="KW-1185">Reference proteome</keyword>
<dbReference type="AlphaFoldDB" id="A0A1I7V002"/>
<reference evidence="3" key="1">
    <citation type="submission" date="2016-11" db="UniProtKB">
        <authorList>
            <consortium name="WormBaseParasite"/>
        </authorList>
    </citation>
    <scope>IDENTIFICATION</scope>
</reference>
<name>A0A1I7V002_9PELO</name>
<accession>A0A1I7V002</accession>
<evidence type="ECO:0000313" key="3">
    <source>
        <dbReference type="WBParaSite" id="Csp11.Scaffold630.g21039.t1"/>
    </source>
</evidence>
<evidence type="ECO:0000256" key="1">
    <source>
        <dbReference type="SAM" id="MobiDB-lite"/>
    </source>
</evidence>
<organism evidence="2 3">
    <name type="scientific">Caenorhabditis tropicalis</name>
    <dbReference type="NCBI Taxonomy" id="1561998"/>
    <lineage>
        <taxon>Eukaryota</taxon>
        <taxon>Metazoa</taxon>
        <taxon>Ecdysozoa</taxon>
        <taxon>Nematoda</taxon>
        <taxon>Chromadorea</taxon>
        <taxon>Rhabditida</taxon>
        <taxon>Rhabditina</taxon>
        <taxon>Rhabditomorpha</taxon>
        <taxon>Rhabditoidea</taxon>
        <taxon>Rhabditidae</taxon>
        <taxon>Peloderinae</taxon>
        <taxon>Caenorhabditis</taxon>
    </lineage>
</organism>